<gene>
    <name evidence="1" type="ORF">RRG08_008615</name>
</gene>
<dbReference type="AlphaFoldDB" id="A0AAE1B8I8"/>
<keyword evidence="2" id="KW-1185">Reference proteome</keyword>
<reference evidence="1" key="1">
    <citation type="journal article" date="2023" name="G3 (Bethesda)">
        <title>A reference genome for the long-term kleptoplast-retaining sea slug Elysia crispata morphotype clarki.</title>
        <authorList>
            <person name="Eastman K.E."/>
            <person name="Pendleton A.L."/>
            <person name="Shaikh M.A."/>
            <person name="Suttiyut T."/>
            <person name="Ogas R."/>
            <person name="Tomko P."/>
            <person name="Gavelis G."/>
            <person name="Widhalm J.R."/>
            <person name="Wisecaver J.H."/>
        </authorList>
    </citation>
    <scope>NUCLEOTIDE SEQUENCE</scope>
    <source>
        <strain evidence="1">ECLA1</strain>
    </source>
</reference>
<dbReference type="EMBL" id="JAWDGP010000410">
    <property type="protein sequence ID" value="KAK3800861.1"/>
    <property type="molecule type" value="Genomic_DNA"/>
</dbReference>
<organism evidence="1 2">
    <name type="scientific">Elysia crispata</name>
    <name type="common">lettuce slug</name>
    <dbReference type="NCBI Taxonomy" id="231223"/>
    <lineage>
        <taxon>Eukaryota</taxon>
        <taxon>Metazoa</taxon>
        <taxon>Spiralia</taxon>
        <taxon>Lophotrochozoa</taxon>
        <taxon>Mollusca</taxon>
        <taxon>Gastropoda</taxon>
        <taxon>Heterobranchia</taxon>
        <taxon>Euthyneura</taxon>
        <taxon>Panpulmonata</taxon>
        <taxon>Sacoglossa</taxon>
        <taxon>Placobranchoidea</taxon>
        <taxon>Plakobranchidae</taxon>
        <taxon>Elysia</taxon>
    </lineage>
</organism>
<sequence>MEVPDHYLTRVLSSLLLTYSPCRPHCPGYSHALSLLPTKQALAAVARGEHAPRLISLAEAVLIAYLIGWLAPPAVHKRDSLSPEKHCSQHRNPPSQTPLGPNLGGLWCPIFTVASCYSSLGRKRPL</sequence>
<evidence type="ECO:0000313" key="1">
    <source>
        <dbReference type="EMBL" id="KAK3800861.1"/>
    </source>
</evidence>
<accession>A0AAE1B8I8</accession>
<proteinExistence type="predicted"/>
<comment type="caution">
    <text evidence="1">The sequence shown here is derived from an EMBL/GenBank/DDBJ whole genome shotgun (WGS) entry which is preliminary data.</text>
</comment>
<name>A0AAE1B8I8_9GAST</name>
<dbReference type="Proteomes" id="UP001283361">
    <property type="component" value="Unassembled WGS sequence"/>
</dbReference>
<protein>
    <submittedName>
        <fullName evidence="1">Uncharacterized protein</fullName>
    </submittedName>
</protein>
<evidence type="ECO:0000313" key="2">
    <source>
        <dbReference type="Proteomes" id="UP001283361"/>
    </source>
</evidence>